<dbReference type="Proteomes" id="UP000231407">
    <property type="component" value="Unassembled WGS sequence"/>
</dbReference>
<sequence length="85" mass="9806">EGWLVHEWLWRGGYDGPGSRATEVSVIYESTDSTKVKEILQKYNVEYILVGDQEREKYPKLNESVIASLAHVVFQSADTRLYEIN</sequence>
<protein>
    <submittedName>
        <fullName evidence="1">Uncharacterized protein</fullName>
    </submittedName>
</protein>
<proteinExistence type="predicted"/>
<evidence type="ECO:0000313" key="2">
    <source>
        <dbReference type="Proteomes" id="UP000231407"/>
    </source>
</evidence>
<name>A0A2M7AR75_9BACT</name>
<organism evidence="1 2">
    <name type="scientific">Candidatus Shapirobacteria bacterium CG06_land_8_20_14_3_00_40_12</name>
    <dbReference type="NCBI Taxonomy" id="1974881"/>
    <lineage>
        <taxon>Bacteria</taxon>
        <taxon>Candidatus Shapironibacteriota</taxon>
    </lineage>
</organism>
<accession>A0A2M7AR75</accession>
<dbReference type="AlphaFoldDB" id="A0A2M7AR75"/>
<gene>
    <name evidence="1" type="ORF">COS78_03925</name>
</gene>
<reference evidence="2" key="1">
    <citation type="submission" date="2017-09" db="EMBL/GenBank/DDBJ databases">
        <title>Depth-based differentiation of microbial function through sediment-hosted aquifers and enrichment of novel symbionts in the deep terrestrial subsurface.</title>
        <authorList>
            <person name="Probst A.J."/>
            <person name="Ladd B."/>
            <person name="Jarett J.K."/>
            <person name="Geller-Mcgrath D.E."/>
            <person name="Sieber C.M.K."/>
            <person name="Emerson J.B."/>
            <person name="Anantharaman K."/>
            <person name="Thomas B.C."/>
            <person name="Malmstrom R."/>
            <person name="Stieglmeier M."/>
            <person name="Klingl A."/>
            <person name="Woyke T."/>
            <person name="Ryan C.M."/>
            <person name="Banfield J.F."/>
        </authorList>
    </citation>
    <scope>NUCLEOTIDE SEQUENCE [LARGE SCALE GENOMIC DNA]</scope>
</reference>
<comment type="caution">
    <text evidence="1">The sequence shown here is derived from an EMBL/GenBank/DDBJ whole genome shotgun (WGS) entry which is preliminary data.</text>
</comment>
<evidence type="ECO:0000313" key="1">
    <source>
        <dbReference type="EMBL" id="PIU73100.1"/>
    </source>
</evidence>
<feature type="non-terminal residue" evidence="1">
    <location>
        <position position="1"/>
    </location>
</feature>
<dbReference type="EMBL" id="PEWA01000054">
    <property type="protein sequence ID" value="PIU73100.1"/>
    <property type="molecule type" value="Genomic_DNA"/>
</dbReference>